<dbReference type="SUPFAM" id="SSF55874">
    <property type="entry name" value="ATPase domain of HSP90 chaperone/DNA topoisomerase II/histidine kinase"/>
    <property type="match status" value="1"/>
</dbReference>
<evidence type="ECO:0000256" key="10">
    <source>
        <dbReference type="ARBA" id="ARBA00022989"/>
    </source>
</evidence>
<feature type="domain" description="Histidine kinase" evidence="14">
    <location>
        <begin position="387"/>
        <end position="597"/>
    </location>
</feature>
<keyword evidence="8" id="KW-0418">Kinase</keyword>
<comment type="caution">
    <text evidence="15">The sequence shown here is derived from an EMBL/GenBank/DDBJ whole genome shotgun (WGS) entry which is preliminary data.</text>
</comment>
<comment type="catalytic activity">
    <reaction evidence="1">
        <text>ATP + protein L-histidine = ADP + protein N-phospho-L-histidine.</text>
        <dbReference type="EC" id="2.7.13.3"/>
    </reaction>
</comment>
<gene>
    <name evidence="15" type="ORF">ACFOUT_00650</name>
</gene>
<evidence type="ECO:0000256" key="6">
    <source>
        <dbReference type="ARBA" id="ARBA00022692"/>
    </source>
</evidence>
<dbReference type="InterPro" id="IPR036890">
    <property type="entry name" value="HATPase_C_sf"/>
</dbReference>
<evidence type="ECO:0000256" key="2">
    <source>
        <dbReference type="ARBA" id="ARBA00004651"/>
    </source>
</evidence>
<keyword evidence="7" id="KW-0547">Nucleotide-binding</keyword>
<dbReference type="PRINTS" id="PR00344">
    <property type="entry name" value="BCTRLSENSOR"/>
</dbReference>
<evidence type="ECO:0000313" key="15">
    <source>
        <dbReference type="EMBL" id="MFC4094362.1"/>
    </source>
</evidence>
<dbReference type="InterPro" id="IPR004358">
    <property type="entry name" value="Sig_transdc_His_kin-like_C"/>
</dbReference>
<evidence type="ECO:0000256" key="12">
    <source>
        <dbReference type="SAM" id="Coils"/>
    </source>
</evidence>
<dbReference type="PANTHER" id="PTHR42878">
    <property type="entry name" value="TWO-COMPONENT HISTIDINE KINASE"/>
    <property type="match status" value="1"/>
</dbReference>
<dbReference type="EC" id="2.7.13.3" evidence="3"/>
<keyword evidence="6 13" id="KW-0812">Transmembrane</keyword>
<dbReference type="RefSeq" id="WP_192462601.1">
    <property type="nucleotide sequence ID" value="NZ_JACYFJ010000004.1"/>
</dbReference>
<evidence type="ECO:0000256" key="1">
    <source>
        <dbReference type="ARBA" id="ARBA00000085"/>
    </source>
</evidence>
<evidence type="ECO:0000256" key="9">
    <source>
        <dbReference type="ARBA" id="ARBA00022840"/>
    </source>
</evidence>
<keyword evidence="12" id="KW-0175">Coiled coil</keyword>
<evidence type="ECO:0000256" key="13">
    <source>
        <dbReference type="SAM" id="Phobius"/>
    </source>
</evidence>
<evidence type="ECO:0000256" key="7">
    <source>
        <dbReference type="ARBA" id="ARBA00022741"/>
    </source>
</evidence>
<dbReference type="Gene3D" id="3.30.565.10">
    <property type="entry name" value="Histidine kinase-like ATPase, C-terminal domain"/>
    <property type="match status" value="1"/>
</dbReference>
<evidence type="ECO:0000313" key="16">
    <source>
        <dbReference type="Proteomes" id="UP001595814"/>
    </source>
</evidence>
<organism evidence="15 16">
    <name type="scientific">Euzebyella saccharophila</name>
    <dbReference type="NCBI Taxonomy" id="679664"/>
    <lineage>
        <taxon>Bacteria</taxon>
        <taxon>Pseudomonadati</taxon>
        <taxon>Bacteroidota</taxon>
        <taxon>Flavobacteriia</taxon>
        <taxon>Flavobacteriales</taxon>
        <taxon>Flavobacteriaceae</taxon>
        <taxon>Euzebyella</taxon>
    </lineage>
</organism>
<evidence type="ECO:0000256" key="11">
    <source>
        <dbReference type="ARBA" id="ARBA00023012"/>
    </source>
</evidence>
<dbReference type="Gene3D" id="1.10.287.130">
    <property type="match status" value="1"/>
</dbReference>
<keyword evidence="13" id="KW-0472">Membrane</keyword>
<proteinExistence type="predicted"/>
<dbReference type="InterPro" id="IPR029151">
    <property type="entry name" value="Sensor-like_sf"/>
</dbReference>
<dbReference type="InterPro" id="IPR003594">
    <property type="entry name" value="HATPase_dom"/>
</dbReference>
<dbReference type="Pfam" id="PF02518">
    <property type="entry name" value="HATPase_c"/>
    <property type="match status" value="1"/>
</dbReference>
<dbReference type="Pfam" id="PF21623">
    <property type="entry name" value="HK_sensor_dom_bact"/>
    <property type="match status" value="1"/>
</dbReference>
<dbReference type="InterPro" id="IPR048760">
    <property type="entry name" value="VP0354-like_sensor_dom"/>
</dbReference>
<dbReference type="SMART" id="SM00387">
    <property type="entry name" value="HATPase_c"/>
    <property type="match status" value="1"/>
</dbReference>
<keyword evidence="4" id="KW-1003">Cell membrane</keyword>
<protein>
    <recommendedName>
        <fullName evidence="3">histidine kinase</fullName>
        <ecNumber evidence="3">2.7.13.3</ecNumber>
    </recommendedName>
</protein>
<dbReference type="Proteomes" id="UP001595814">
    <property type="component" value="Unassembled WGS sequence"/>
</dbReference>
<keyword evidence="16" id="KW-1185">Reference proteome</keyword>
<dbReference type="EMBL" id="JBHSAW010000001">
    <property type="protein sequence ID" value="MFC4094362.1"/>
    <property type="molecule type" value="Genomic_DNA"/>
</dbReference>
<dbReference type="InterPro" id="IPR036097">
    <property type="entry name" value="HisK_dim/P_sf"/>
</dbReference>
<comment type="subcellular location">
    <subcellularLocation>
        <location evidence="2">Cell membrane</location>
        <topology evidence="2">Multi-pass membrane protein</topology>
    </subcellularLocation>
</comment>
<keyword evidence="10 13" id="KW-1133">Transmembrane helix</keyword>
<evidence type="ECO:0000256" key="8">
    <source>
        <dbReference type="ARBA" id="ARBA00022777"/>
    </source>
</evidence>
<dbReference type="InterPro" id="IPR005467">
    <property type="entry name" value="His_kinase_dom"/>
</dbReference>
<name>A0ABV8JIK9_9FLAO</name>
<keyword evidence="9 15" id="KW-0067">ATP-binding</keyword>
<dbReference type="SUPFAM" id="SSF103190">
    <property type="entry name" value="Sensory domain-like"/>
    <property type="match status" value="1"/>
</dbReference>
<reference evidence="16" key="1">
    <citation type="journal article" date="2019" name="Int. J. Syst. Evol. Microbiol.">
        <title>The Global Catalogue of Microorganisms (GCM) 10K type strain sequencing project: providing services to taxonomists for standard genome sequencing and annotation.</title>
        <authorList>
            <consortium name="The Broad Institute Genomics Platform"/>
            <consortium name="The Broad Institute Genome Sequencing Center for Infectious Disease"/>
            <person name="Wu L."/>
            <person name="Ma J."/>
        </authorList>
    </citation>
    <scope>NUCLEOTIDE SEQUENCE [LARGE SCALE GENOMIC DNA]</scope>
    <source>
        <strain evidence="16">CECT 7477</strain>
    </source>
</reference>
<dbReference type="Gene3D" id="3.30.450.20">
    <property type="entry name" value="PAS domain"/>
    <property type="match status" value="1"/>
</dbReference>
<evidence type="ECO:0000259" key="14">
    <source>
        <dbReference type="PROSITE" id="PS50109"/>
    </source>
</evidence>
<evidence type="ECO:0000256" key="3">
    <source>
        <dbReference type="ARBA" id="ARBA00012438"/>
    </source>
</evidence>
<feature type="transmembrane region" description="Helical" evidence="13">
    <location>
        <begin position="314"/>
        <end position="333"/>
    </location>
</feature>
<dbReference type="SUPFAM" id="SSF47384">
    <property type="entry name" value="Homodimeric domain of signal transducing histidine kinase"/>
    <property type="match status" value="1"/>
</dbReference>
<dbReference type="GO" id="GO:0005524">
    <property type="term" value="F:ATP binding"/>
    <property type="evidence" value="ECO:0007669"/>
    <property type="project" value="UniProtKB-KW"/>
</dbReference>
<sequence length="597" mass="69358">MLKKFLGIFLLLYIPLLVLSLLMLAGQRRARMVEFYEEETSVATNKTYFLSDVCQYLAHNTMYWTSIKYPVDFDPLGLDKEFLQPYLDVLKNLGFYDQFRIIDLNGEEMLRYQSNEGREMELAQSQNKVHREYVREGLKLNKGEVYLSRINLNRENGEIEQPYKPVLRSVGPIYDSNSNKLGLVVINFRMEDILKPIVSFRSKGNTYLVDSDLSIVSASTTKYSIPNEVKEFQDSLKGVYRLEDAGLQNLKDTTFISNGTIWSLHKLDLTKGALRNSAVFNEPKALRTTTDWAVVRELPEEEISKGLWPIYQNFMVLHLFSIVALSGIAYGYLKYQQTKLKLVGELKDKNESLLQNKSELEMINKQVKQSNLRLKIRNEQLEQFSYLISHNLRSPVTNMTVILDMLKKQNDVSGVQALLPKLESIASSVFNLTEDVRYYISILDRNEVDLKEINFRKLVEKVRGDFSESVLDNDNFKILYDLKEWDTIIFSKYYMKSIIHNLLSNAIRFRNKEVDSYVKFRTSYEKGKRVLYVEDNGLGIDLRRHKHNVFRLYRRFHRDISGKGMGLFLIKTLLESLDASVSVKSIVGKGTSFKIIF</sequence>
<evidence type="ECO:0000256" key="4">
    <source>
        <dbReference type="ARBA" id="ARBA00022475"/>
    </source>
</evidence>
<dbReference type="PANTHER" id="PTHR42878:SF7">
    <property type="entry name" value="SENSOR HISTIDINE KINASE GLRK"/>
    <property type="match status" value="1"/>
</dbReference>
<keyword evidence="5" id="KW-0808">Transferase</keyword>
<dbReference type="PROSITE" id="PS50109">
    <property type="entry name" value="HIS_KIN"/>
    <property type="match status" value="1"/>
</dbReference>
<feature type="coiled-coil region" evidence="12">
    <location>
        <begin position="343"/>
        <end position="370"/>
    </location>
</feature>
<evidence type="ECO:0000256" key="5">
    <source>
        <dbReference type="ARBA" id="ARBA00022679"/>
    </source>
</evidence>
<feature type="transmembrane region" description="Helical" evidence="13">
    <location>
        <begin position="6"/>
        <end position="25"/>
    </location>
</feature>
<dbReference type="InterPro" id="IPR050351">
    <property type="entry name" value="BphY/WalK/GraS-like"/>
</dbReference>
<accession>A0ABV8JIK9</accession>
<keyword evidence="11" id="KW-0902">Two-component regulatory system</keyword>